<evidence type="ECO:0000256" key="10">
    <source>
        <dbReference type="ARBA" id="ARBA00031630"/>
    </source>
</evidence>
<feature type="repeat" description="ANK" evidence="13">
    <location>
        <begin position="71"/>
        <end position="103"/>
    </location>
</feature>
<dbReference type="SUPFAM" id="SSF53597">
    <property type="entry name" value="Dihydrofolate reductase-like"/>
    <property type="match status" value="1"/>
</dbReference>
<dbReference type="PANTHER" id="PTHR38011:SF7">
    <property type="entry name" value="2,5-DIAMINO-6-RIBOSYLAMINO-4(3H)-PYRIMIDINONE 5'-PHOSPHATE REDUCTASE"/>
    <property type="match status" value="1"/>
</dbReference>
<keyword evidence="6" id="KW-0686">Riboflavin biosynthesis</keyword>
<dbReference type="GO" id="GO:0008703">
    <property type="term" value="F:5-amino-6-(5-phosphoribosylamino)uracil reductase activity"/>
    <property type="evidence" value="ECO:0007669"/>
    <property type="project" value="InterPro"/>
</dbReference>
<feature type="domain" description="Bacterial bifunctional deaminase-reductase C-terminal" evidence="14">
    <location>
        <begin position="320"/>
        <end position="546"/>
    </location>
</feature>
<protein>
    <recommendedName>
        <fullName evidence="5">2,5-diamino-6-ribosylamino-4(3H)-pyrimidinone 5'-phosphate reductase</fullName>
        <ecNumber evidence="4">1.1.1.302</ecNumber>
    </recommendedName>
    <alternativeName>
        <fullName evidence="10">2,5-diamino-6-(5-phospho-D-ribosylamino)pyrimidin-4(3H)-one reductase</fullName>
    </alternativeName>
    <alternativeName>
        <fullName evidence="9">2,5-diamino-6-ribitylamino-4(3H)-pyrimidinone 5'-phosphate synthase</fullName>
    </alternativeName>
</protein>
<evidence type="ECO:0000256" key="5">
    <source>
        <dbReference type="ARBA" id="ARBA00015035"/>
    </source>
</evidence>
<sequence>MSPFSFFATIFEAAAKGDIDIVKDWIDPRRRELRRDKDGNTALHVASRHGHDDIVAFLLQAGSSPHSKNSKGETALHEAAKSDSVSVAMMLVTAGASPEVKSNEQQTGLDVAVAFGSVMTAAYLVGASSSGTIWAGFRKALQYDDLAEITDVFEDSIDFLLEDETRAGNFLLVSAYQGDEKAARYLLDHGVSPNDAIDHNGATPLHLAASFGHVNIAKDLLDAGAEVNVKDSMGGGTPLFAAIQGQELEVVKVLLDAGATTDIPRTCVDYNTQPATCSSTLILSLTMAERLRFPAADAAKLEAQLPSKQAIALATSESRPFVTLTFATSLDSSLSLAPGTRTRLSGSESKAMTHYLRSRHDAICVGVGTVVADDPALNCRIEGVGLKKQPRPIIIDPSCRWEVSARSKVLEVARAGLGLAPYVITSRWDVDPARRGLLEQHGGKFITVQMDAAGSGRFAWRDILAALHREGLGSVMIEGGGQVINSLLAPTSHDLVDSVIVTIAPTWLGQGGVVVSPERVEQNGTAISAARLSHVSWHPFGEDVVLCGRLGPQQ</sequence>
<dbReference type="Proteomes" id="UP000045706">
    <property type="component" value="Unassembled WGS sequence"/>
</dbReference>
<dbReference type="Gene3D" id="3.40.430.10">
    <property type="entry name" value="Dihydrofolate Reductase, subunit A"/>
    <property type="match status" value="1"/>
</dbReference>
<comment type="similarity">
    <text evidence="3">Belongs to the HTP reductase family.</text>
</comment>
<evidence type="ECO:0000256" key="6">
    <source>
        <dbReference type="ARBA" id="ARBA00022619"/>
    </source>
</evidence>
<dbReference type="EMBL" id="CVQI01037939">
    <property type="protein sequence ID" value="CRK48788.1"/>
    <property type="molecule type" value="Genomic_DNA"/>
</dbReference>
<evidence type="ECO:0000256" key="4">
    <source>
        <dbReference type="ARBA" id="ARBA00012851"/>
    </source>
</evidence>
<dbReference type="SUPFAM" id="SSF48403">
    <property type="entry name" value="Ankyrin repeat"/>
    <property type="match status" value="1"/>
</dbReference>
<comment type="function">
    <text evidence="1">Catalyzes an early step in riboflavin biosynthesis, the NADPH-dependent reduction of the ribose side chain of 2,5-diamino-6-ribosylamino-4(3H)-pyrimidinone 5'-phosphate, yielding 2,5-diamino-6-ribitylamino-4(3H)-pyrimidinone 5'-phosphate.</text>
</comment>
<comment type="catalytic activity">
    <reaction evidence="12">
        <text>2,5-diamino-6-(1-D-ribitylamino)pyrimidin-4(3H)-one 5'-phosphate + NADP(+) = 2,5-diamino-6-(1-D-ribosylamino)pyrimidin-4(3H)-one 5'-phosphate + NADPH + H(+)</text>
        <dbReference type="Rhea" id="RHEA:27278"/>
        <dbReference type="ChEBI" id="CHEBI:15378"/>
        <dbReference type="ChEBI" id="CHEBI:57783"/>
        <dbReference type="ChEBI" id="CHEBI:58349"/>
        <dbReference type="ChEBI" id="CHEBI:58890"/>
        <dbReference type="ChEBI" id="CHEBI:59545"/>
        <dbReference type="EC" id="1.1.1.302"/>
    </reaction>
</comment>
<evidence type="ECO:0000256" key="3">
    <source>
        <dbReference type="ARBA" id="ARBA00009723"/>
    </source>
</evidence>
<dbReference type="GO" id="GO:0009231">
    <property type="term" value="P:riboflavin biosynthetic process"/>
    <property type="evidence" value="ECO:0007669"/>
    <property type="project" value="UniProtKB-KW"/>
</dbReference>
<dbReference type="InterPro" id="IPR036770">
    <property type="entry name" value="Ankyrin_rpt-contain_sf"/>
</dbReference>
<evidence type="ECO:0000256" key="7">
    <source>
        <dbReference type="ARBA" id="ARBA00022857"/>
    </source>
</evidence>
<comment type="catalytic activity">
    <reaction evidence="11">
        <text>2,5-diamino-6-(1-D-ribitylamino)pyrimidin-4(3H)-one 5'-phosphate + NAD(+) = 2,5-diamino-6-(1-D-ribosylamino)pyrimidin-4(3H)-one 5'-phosphate + NADH + H(+)</text>
        <dbReference type="Rhea" id="RHEA:27274"/>
        <dbReference type="ChEBI" id="CHEBI:15378"/>
        <dbReference type="ChEBI" id="CHEBI:57540"/>
        <dbReference type="ChEBI" id="CHEBI:57945"/>
        <dbReference type="ChEBI" id="CHEBI:58890"/>
        <dbReference type="ChEBI" id="CHEBI:59545"/>
        <dbReference type="EC" id="1.1.1.302"/>
    </reaction>
</comment>
<dbReference type="Pfam" id="PF12796">
    <property type="entry name" value="Ank_2"/>
    <property type="match status" value="2"/>
</dbReference>
<proteinExistence type="inferred from homology"/>
<dbReference type="Gene3D" id="1.25.40.20">
    <property type="entry name" value="Ankyrin repeat-containing domain"/>
    <property type="match status" value="3"/>
</dbReference>
<dbReference type="PROSITE" id="PS50297">
    <property type="entry name" value="ANK_REP_REGION"/>
    <property type="match status" value="4"/>
</dbReference>
<dbReference type="PRINTS" id="PR01415">
    <property type="entry name" value="ANKYRIN"/>
</dbReference>
<dbReference type="InterPro" id="IPR050765">
    <property type="entry name" value="Riboflavin_Biosynth_HTPR"/>
</dbReference>
<evidence type="ECO:0000313" key="15">
    <source>
        <dbReference type="EMBL" id="CRK48788.1"/>
    </source>
</evidence>
<evidence type="ECO:0000256" key="11">
    <source>
        <dbReference type="ARBA" id="ARBA00047550"/>
    </source>
</evidence>
<keyword evidence="8" id="KW-0560">Oxidoreductase</keyword>
<dbReference type="Pfam" id="PF01872">
    <property type="entry name" value="RibD_C"/>
    <property type="match status" value="1"/>
</dbReference>
<reference evidence="16" key="1">
    <citation type="submission" date="2015-05" db="EMBL/GenBank/DDBJ databases">
        <authorList>
            <person name="Fogelqvist Johan"/>
        </authorList>
    </citation>
    <scope>NUCLEOTIDE SEQUENCE [LARGE SCALE GENOMIC DNA]</scope>
</reference>
<evidence type="ECO:0000256" key="2">
    <source>
        <dbReference type="ARBA" id="ARBA00005104"/>
    </source>
</evidence>
<accession>A0A0G4NQP0</accession>
<evidence type="ECO:0000256" key="13">
    <source>
        <dbReference type="PROSITE-ProRule" id="PRU00023"/>
    </source>
</evidence>
<feature type="repeat" description="ANK" evidence="13">
    <location>
        <begin position="38"/>
        <end position="70"/>
    </location>
</feature>
<dbReference type="AlphaFoldDB" id="A0A0G4NQP0"/>
<dbReference type="InterPro" id="IPR024072">
    <property type="entry name" value="DHFR-like_dom_sf"/>
</dbReference>
<evidence type="ECO:0000313" key="16">
    <source>
        <dbReference type="Proteomes" id="UP000045706"/>
    </source>
</evidence>
<keyword evidence="7" id="KW-0521">NADP</keyword>
<dbReference type="Pfam" id="PF00023">
    <property type="entry name" value="Ank"/>
    <property type="match status" value="1"/>
</dbReference>
<dbReference type="SMART" id="SM00248">
    <property type="entry name" value="ANK"/>
    <property type="match status" value="5"/>
</dbReference>
<evidence type="ECO:0000256" key="1">
    <source>
        <dbReference type="ARBA" id="ARBA00003555"/>
    </source>
</evidence>
<feature type="repeat" description="ANK" evidence="13">
    <location>
        <begin position="200"/>
        <end position="232"/>
    </location>
</feature>
<comment type="pathway">
    <text evidence="2">Cofactor biosynthesis; riboflavin biosynthesis.</text>
</comment>
<organism evidence="15 16">
    <name type="scientific">Verticillium longisporum</name>
    <name type="common">Verticillium dahliae var. longisporum</name>
    <dbReference type="NCBI Taxonomy" id="100787"/>
    <lineage>
        <taxon>Eukaryota</taxon>
        <taxon>Fungi</taxon>
        <taxon>Dikarya</taxon>
        <taxon>Ascomycota</taxon>
        <taxon>Pezizomycotina</taxon>
        <taxon>Sordariomycetes</taxon>
        <taxon>Hypocreomycetidae</taxon>
        <taxon>Glomerellales</taxon>
        <taxon>Plectosphaerellaceae</taxon>
        <taxon>Verticillium</taxon>
    </lineage>
</organism>
<evidence type="ECO:0000256" key="12">
    <source>
        <dbReference type="ARBA" id="ARBA00049020"/>
    </source>
</evidence>
<dbReference type="PROSITE" id="PS50088">
    <property type="entry name" value="ANK_REPEAT"/>
    <property type="match status" value="4"/>
</dbReference>
<name>A0A0G4NQP0_VERLO</name>
<dbReference type="InterPro" id="IPR002734">
    <property type="entry name" value="RibDG_C"/>
</dbReference>
<feature type="repeat" description="ANK" evidence="13">
    <location>
        <begin position="234"/>
        <end position="266"/>
    </location>
</feature>
<dbReference type="PANTHER" id="PTHR38011">
    <property type="entry name" value="DIHYDROFOLATE REDUCTASE FAMILY PROTEIN (AFU_ORTHOLOGUE AFUA_8G06820)"/>
    <property type="match status" value="1"/>
</dbReference>
<gene>
    <name evidence="15" type="ORF">BN1723_008196</name>
</gene>
<dbReference type="InterPro" id="IPR002110">
    <property type="entry name" value="Ankyrin_rpt"/>
</dbReference>
<keyword evidence="13" id="KW-0040">ANK repeat</keyword>
<dbReference type="EC" id="1.1.1.302" evidence="4"/>
<evidence type="ECO:0000256" key="8">
    <source>
        <dbReference type="ARBA" id="ARBA00023002"/>
    </source>
</evidence>
<evidence type="ECO:0000259" key="14">
    <source>
        <dbReference type="Pfam" id="PF01872"/>
    </source>
</evidence>
<evidence type="ECO:0000256" key="9">
    <source>
        <dbReference type="ARBA" id="ARBA00030073"/>
    </source>
</evidence>